<dbReference type="Pfam" id="PF14333">
    <property type="entry name" value="DUF4389"/>
    <property type="match status" value="2"/>
</dbReference>
<organism evidence="3 4">
    <name type="scientific">Aeromicrobium wangtongii</name>
    <dbReference type="NCBI Taxonomy" id="2969247"/>
    <lineage>
        <taxon>Bacteria</taxon>
        <taxon>Bacillati</taxon>
        <taxon>Actinomycetota</taxon>
        <taxon>Actinomycetes</taxon>
        <taxon>Propionibacteriales</taxon>
        <taxon>Nocardioidaceae</taxon>
        <taxon>Aeromicrobium</taxon>
    </lineage>
</organism>
<accession>A0ABY5M958</accession>
<proteinExistence type="predicted"/>
<keyword evidence="2" id="KW-0812">Transmembrane</keyword>
<feature type="region of interest" description="Disordered" evidence="1">
    <location>
        <begin position="1"/>
        <end position="27"/>
    </location>
</feature>
<dbReference type="RefSeq" id="WP_232402364.1">
    <property type="nucleotide sequence ID" value="NZ_CP102173.1"/>
</dbReference>
<feature type="transmembrane region" description="Helical" evidence="2">
    <location>
        <begin position="184"/>
        <end position="215"/>
    </location>
</feature>
<evidence type="ECO:0000256" key="2">
    <source>
        <dbReference type="SAM" id="Phobius"/>
    </source>
</evidence>
<keyword evidence="4" id="KW-1185">Reference proteome</keyword>
<dbReference type="EMBL" id="CP102173">
    <property type="protein sequence ID" value="UUP13681.1"/>
    <property type="molecule type" value="Genomic_DNA"/>
</dbReference>
<keyword evidence="2" id="KW-0472">Membrane</keyword>
<gene>
    <name evidence="3" type="ORF">NQV15_17800</name>
</gene>
<evidence type="ECO:0000256" key="1">
    <source>
        <dbReference type="SAM" id="MobiDB-lite"/>
    </source>
</evidence>
<reference evidence="3 4" key="1">
    <citation type="submission" date="2022-08" db="EMBL/GenBank/DDBJ databases">
        <title>novel species in genus Aeromicrobium.</title>
        <authorList>
            <person name="Ye L."/>
        </authorList>
    </citation>
    <scope>NUCLEOTIDE SEQUENCE [LARGE SCALE GENOMIC DNA]</scope>
    <source>
        <strain evidence="4">zg-Y1379</strain>
    </source>
</reference>
<keyword evidence="2" id="KW-1133">Transmembrane helix</keyword>
<name>A0ABY5M958_9ACTN</name>
<evidence type="ECO:0000313" key="3">
    <source>
        <dbReference type="EMBL" id="UUP13681.1"/>
    </source>
</evidence>
<protein>
    <submittedName>
        <fullName evidence="3">DUF4389 domain-containing protein</fullName>
    </submittedName>
</protein>
<sequence>MSDSAPPPPPGQPPVPPPYGAPPPPPAYGSVPPPPAYGSVPPPHQPPAYTAPPSYPAASGYPVSFQFASPGKIARWRPLVHWLLAIPHFFMLYILSIVASVLVFVAWFAGVFAGKVPAGMQGLIIAYLRYSARLQTYLMFMREEYPPFSFDTDFADPGNDPRTRVDVVPAIENRSRLTIFFRMFLLIPHSIVAFFLFIALYVVAIIGWFAVIILGRWPAGLESFMVGFIRWSTRFSAYAYLVTDEFPPFGFE</sequence>
<evidence type="ECO:0000313" key="4">
    <source>
        <dbReference type="Proteomes" id="UP001316184"/>
    </source>
</evidence>
<dbReference type="Proteomes" id="UP001316184">
    <property type="component" value="Chromosome"/>
</dbReference>
<feature type="transmembrane region" description="Helical" evidence="2">
    <location>
        <begin position="82"/>
        <end position="110"/>
    </location>
</feature>
<dbReference type="InterPro" id="IPR025498">
    <property type="entry name" value="DUF4389"/>
</dbReference>